<dbReference type="EMBL" id="AMZO01000006">
    <property type="protein sequence ID" value="ELR66826.1"/>
    <property type="molecule type" value="Genomic_DNA"/>
</dbReference>
<dbReference type="PATRIC" id="fig|1056511.3.peg.1354"/>
<evidence type="ECO:0000256" key="1">
    <source>
        <dbReference type="SAM" id="MobiDB-lite"/>
    </source>
</evidence>
<sequence>MAAVSKLLTKQHLVFSDVNSTPEIRRAAERAIDITRKAFEENQSYCDAQHALQDYKQDPGEGFRHKPGEINKFIHSNS</sequence>
<evidence type="ECO:0000313" key="2">
    <source>
        <dbReference type="EMBL" id="ELR66826.1"/>
    </source>
</evidence>
<feature type="region of interest" description="Disordered" evidence="1">
    <location>
        <begin position="59"/>
        <end position="78"/>
    </location>
</feature>
<feature type="compositionally biased region" description="Basic and acidic residues" evidence="1">
    <location>
        <begin position="59"/>
        <end position="69"/>
    </location>
</feature>
<dbReference type="Proteomes" id="UP000011134">
    <property type="component" value="Unassembled WGS sequence"/>
</dbReference>
<protein>
    <submittedName>
        <fullName evidence="2">Uncharacterized protein</fullName>
    </submittedName>
</protein>
<proteinExistence type="predicted"/>
<comment type="caution">
    <text evidence="2">The sequence shown here is derived from an EMBL/GenBank/DDBJ whole genome shotgun (WGS) entry which is preliminary data.</text>
</comment>
<gene>
    <name evidence="2" type="ORF">C942_04525</name>
</gene>
<keyword evidence="3" id="KW-1185">Reference proteome</keyword>
<evidence type="ECO:0000313" key="3">
    <source>
        <dbReference type="Proteomes" id="UP000011134"/>
    </source>
</evidence>
<organism evidence="2 3">
    <name type="scientific">Photobacterium marinum</name>
    <dbReference type="NCBI Taxonomy" id="1056511"/>
    <lineage>
        <taxon>Bacteria</taxon>
        <taxon>Pseudomonadati</taxon>
        <taxon>Pseudomonadota</taxon>
        <taxon>Gammaproteobacteria</taxon>
        <taxon>Vibrionales</taxon>
        <taxon>Vibrionaceae</taxon>
        <taxon>Photobacterium</taxon>
    </lineage>
</organism>
<name>L8JDB0_9GAMM</name>
<dbReference type="AlphaFoldDB" id="L8JDB0"/>
<accession>L8JDB0</accession>
<reference evidence="2 3" key="1">
    <citation type="submission" date="2012-12" db="EMBL/GenBank/DDBJ databases">
        <title>Genome Assembly of Photobacterium sp. AK15.</title>
        <authorList>
            <person name="Khatri I."/>
            <person name="Vaidya B."/>
            <person name="Srinivas T.N.R."/>
            <person name="Subramanian S."/>
            <person name="Pinnaka A."/>
        </authorList>
    </citation>
    <scope>NUCLEOTIDE SEQUENCE [LARGE SCALE GENOMIC DNA]</scope>
    <source>
        <strain evidence="2 3">AK15</strain>
    </source>
</reference>